<evidence type="ECO:0000313" key="1">
    <source>
        <dbReference type="EMBL" id="MPN21160.1"/>
    </source>
</evidence>
<name>A0A645G5G2_9ZZZZ</name>
<proteinExistence type="predicted"/>
<accession>A0A645G5G2</accession>
<dbReference type="AlphaFoldDB" id="A0A645G5G2"/>
<sequence>MAVFNEHIATPVFAVGIPEIGHGITGENQPQRPALGSGAQGVFGADFVQDMSGYAMKILHHLDRLTEDVGIDPLERIMQQSAALIERNLVSVVDMAGAEGNRDYKISVNMEMRANVPKFILHDPNADSPVFPRRHNLERLDNIASSPPDCKKTAPISGHCRKYSIFFGDLPLLHLHFRKNAAFLWTCRNFVARQKKLSTGSDSGA</sequence>
<reference evidence="1" key="1">
    <citation type="submission" date="2019-08" db="EMBL/GenBank/DDBJ databases">
        <authorList>
            <person name="Kucharzyk K."/>
            <person name="Murdoch R.W."/>
            <person name="Higgins S."/>
            <person name="Loffler F."/>
        </authorList>
    </citation>
    <scope>NUCLEOTIDE SEQUENCE</scope>
</reference>
<gene>
    <name evidence="1" type="ORF">SDC9_168539</name>
</gene>
<organism evidence="1">
    <name type="scientific">bioreactor metagenome</name>
    <dbReference type="NCBI Taxonomy" id="1076179"/>
    <lineage>
        <taxon>unclassified sequences</taxon>
        <taxon>metagenomes</taxon>
        <taxon>ecological metagenomes</taxon>
    </lineage>
</organism>
<dbReference type="EMBL" id="VSSQ01069077">
    <property type="protein sequence ID" value="MPN21160.1"/>
    <property type="molecule type" value="Genomic_DNA"/>
</dbReference>
<protein>
    <submittedName>
        <fullName evidence="1">Uncharacterized protein</fullName>
    </submittedName>
</protein>
<comment type="caution">
    <text evidence="1">The sequence shown here is derived from an EMBL/GenBank/DDBJ whole genome shotgun (WGS) entry which is preliminary data.</text>
</comment>